<evidence type="ECO:0000313" key="2">
    <source>
        <dbReference type="Proteomes" id="UP000029538"/>
    </source>
</evidence>
<name>A0A096AR73_9BACT</name>
<comment type="caution">
    <text evidence="1">The sequence shown here is derived from an EMBL/GenBank/DDBJ whole genome shotgun (WGS) entry which is preliminary data.</text>
</comment>
<dbReference type="RefSeq" id="WP_021669392.1">
    <property type="nucleotide sequence ID" value="NZ_JRNR01000054.1"/>
</dbReference>
<sequence length="168" mass="19781">METINFFKDEEKIEEKCFGLCDDFDEQAKTPAYCSINLEEKENWIATVSNKTDNSIAFIAVDNKIELRRANGEMDYRCDAMLHNEDYIVFVELKNQRENWIKHAVEDQLLSTINAFKNAQDITQFKHKVAYACNKKQPKFAVSHKQYMNDFKRKNNVRLIISNEITLK</sequence>
<protein>
    <submittedName>
        <fullName evidence="1">Uncharacterized protein</fullName>
    </submittedName>
</protein>
<evidence type="ECO:0000313" key="1">
    <source>
        <dbReference type="EMBL" id="KGF49201.1"/>
    </source>
</evidence>
<organism evidence="1 2">
    <name type="scientific">Prevotella disiens DNF00882</name>
    <dbReference type="NCBI Taxonomy" id="1401075"/>
    <lineage>
        <taxon>Bacteria</taxon>
        <taxon>Pseudomonadati</taxon>
        <taxon>Bacteroidota</taxon>
        <taxon>Bacteroidia</taxon>
        <taxon>Bacteroidales</taxon>
        <taxon>Prevotellaceae</taxon>
        <taxon>Prevotella</taxon>
    </lineage>
</organism>
<dbReference type="Proteomes" id="UP000029538">
    <property type="component" value="Unassembled WGS sequence"/>
</dbReference>
<dbReference type="GeneID" id="91082571"/>
<accession>A0A096AR73</accession>
<gene>
    <name evidence="1" type="ORF">HMPREF0654_05895</name>
</gene>
<dbReference type="AlphaFoldDB" id="A0A096AR73"/>
<proteinExistence type="predicted"/>
<reference evidence="1 2" key="1">
    <citation type="submission" date="2014-07" db="EMBL/GenBank/DDBJ databases">
        <authorList>
            <person name="McCorrison J."/>
            <person name="Sanka R."/>
            <person name="Torralba M."/>
            <person name="Gillis M."/>
            <person name="Haft D.H."/>
            <person name="Methe B."/>
            <person name="Sutton G."/>
            <person name="Nelson K.E."/>
        </authorList>
    </citation>
    <scope>NUCLEOTIDE SEQUENCE [LARGE SCALE GENOMIC DNA]</scope>
    <source>
        <strain evidence="1 2">DNF00882</strain>
    </source>
</reference>
<dbReference type="EMBL" id="JRNR01000054">
    <property type="protein sequence ID" value="KGF49201.1"/>
    <property type="molecule type" value="Genomic_DNA"/>
</dbReference>